<dbReference type="Proteomes" id="UP000036987">
    <property type="component" value="Unassembled WGS sequence"/>
</dbReference>
<dbReference type="OrthoDB" id="1923367at2759"/>
<dbReference type="InterPro" id="IPR036915">
    <property type="entry name" value="Cyclin-like_sf"/>
</dbReference>
<dbReference type="GO" id="GO:0016538">
    <property type="term" value="F:cyclin-dependent protein serine/threonine kinase regulator activity"/>
    <property type="evidence" value="ECO:0000318"/>
    <property type="project" value="GO_Central"/>
</dbReference>
<evidence type="ECO:0000313" key="2">
    <source>
        <dbReference type="Proteomes" id="UP000036987"/>
    </source>
</evidence>
<dbReference type="AlphaFoldDB" id="A0A0K9PQ58"/>
<dbReference type="GO" id="GO:0005737">
    <property type="term" value="C:cytoplasm"/>
    <property type="evidence" value="ECO:0000318"/>
    <property type="project" value="GO_Central"/>
</dbReference>
<gene>
    <name evidence="1" type="ORF">ZOSMA_189G00550</name>
</gene>
<accession>A0A0K9PQ58</accession>
<dbReference type="Gene3D" id="1.10.472.10">
    <property type="entry name" value="Cyclin-like"/>
    <property type="match status" value="1"/>
</dbReference>
<sequence>MRGSEALEKARCDAIEFLMISTLELNVPPIVKYTALSLFADRFLPSLRRGRRAMGLSQRGFETGSWLLRPLTESNLQIFALISIWISTKLHGTSPISVKILKSLGDRLILDQIFTTRDFVEAELTFMEVIDFEIGASNITFIYLENIFIQFREVSRIGETLNFSVCMDIMDILYETEDTTLLYQYPSLLACSILAASYALTAPKREWEFPVLSWVKILTSCRKKDVGKVVEKILKHILRSKVLKE</sequence>
<dbReference type="SUPFAM" id="SSF47954">
    <property type="entry name" value="Cyclin-like"/>
    <property type="match status" value="1"/>
</dbReference>
<dbReference type="STRING" id="29655.A0A0K9PQ58"/>
<dbReference type="GO" id="GO:0005634">
    <property type="term" value="C:nucleus"/>
    <property type="evidence" value="ECO:0000318"/>
    <property type="project" value="GO_Central"/>
</dbReference>
<keyword evidence="2" id="KW-1185">Reference proteome</keyword>
<reference evidence="2" key="1">
    <citation type="journal article" date="2016" name="Nature">
        <title>The genome of the seagrass Zostera marina reveals angiosperm adaptation to the sea.</title>
        <authorList>
            <person name="Olsen J.L."/>
            <person name="Rouze P."/>
            <person name="Verhelst B."/>
            <person name="Lin Y.-C."/>
            <person name="Bayer T."/>
            <person name="Collen J."/>
            <person name="Dattolo E."/>
            <person name="De Paoli E."/>
            <person name="Dittami S."/>
            <person name="Maumus F."/>
            <person name="Michel G."/>
            <person name="Kersting A."/>
            <person name="Lauritano C."/>
            <person name="Lohaus R."/>
            <person name="Toepel M."/>
            <person name="Tonon T."/>
            <person name="Vanneste K."/>
            <person name="Amirebrahimi M."/>
            <person name="Brakel J."/>
            <person name="Bostroem C."/>
            <person name="Chovatia M."/>
            <person name="Grimwood J."/>
            <person name="Jenkins J.W."/>
            <person name="Jueterbock A."/>
            <person name="Mraz A."/>
            <person name="Stam W.T."/>
            <person name="Tice H."/>
            <person name="Bornberg-Bauer E."/>
            <person name="Green P.J."/>
            <person name="Pearson G.A."/>
            <person name="Procaccini G."/>
            <person name="Duarte C.M."/>
            <person name="Schmutz J."/>
            <person name="Reusch T.B.H."/>
            <person name="Van de Peer Y."/>
        </authorList>
    </citation>
    <scope>NUCLEOTIDE SEQUENCE [LARGE SCALE GENOMIC DNA]</scope>
    <source>
        <strain evidence="2">cv. Finnish</strain>
    </source>
</reference>
<name>A0A0K9PQ58_ZOSMR</name>
<dbReference type="OMA" id="EFPVLAW"/>
<dbReference type="GO" id="GO:0000082">
    <property type="term" value="P:G1/S transition of mitotic cell cycle"/>
    <property type="evidence" value="ECO:0000318"/>
    <property type="project" value="GO_Central"/>
</dbReference>
<protein>
    <submittedName>
        <fullName evidence="1">Cyclin-J18-like</fullName>
    </submittedName>
</protein>
<evidence type="ECO:0000313" key="1">
    <source>
        <dbReference type="EMBL" id="KMZ71094.1"/>
    </source>
</evidence>
<comment type="caution">
    <text evidence="1">The sequence shown here is derived from an EMBL/GenBank/DDBJ whole genome shotgun (WGS) entry which is preliminary data.</text>
</comment>
<dbReference type="EMBL" id="LFYR01000691">
    <property type="protein sequence ID" value="KMZ71094.1"/>
    <property type="molecule type" value="Genomic_DNA"/>
</dbReference>
<dbReference type="GO" id="GO:0000307">
    <property type="term" value="C:cyclin-dependent protein kinase holoenzyme complex"/>
    <property type="evidence" value="ECO:0000318"/>
    <property type="project" value="GO_Central"/>
</dbReference>
<organism evidence="1 2">
    <name type="scientific">Zostera marina</name>
    <name type="common">Eelgrass</name>
    <dbReference type="NCBI Taxonomy" id="29655"/>
    <lineage>
        <taxon>Eukaryota</taxon>
        <taxon>Viridiplantae</taxon>
        <taxon>Streptophyta</taxon>
        <taxon>Embryophyta</taxon>
        <taxon>Tracheophyta</taxon>
        <taxon>Spermatophyta</taxon>
        <taxon>Magnoliopsida</taxon>
        <taxon>Liliopsida</taxon>
        <taxon>Zosteraceae</taxon>
        <taxon>Zostera</taxon>
    </lineage>
</organism>
<proteinExistence type="predicted"/>